<dbReference type="EMBL" id="CP092877">
    <property type="protein sequence ID" value="UYV77254.1"/>
    <property type="molecule type" value="Genomic_DNA"/>
</dbReference>
<evidence type="ECO:0000313" key="2">
    <source>
        <dbReference type="EMBL" id="UYV77254.1"/>
    </source>
</evidence>
<name>A0ABY6L914_9ARAC</name>
<dbReference type="SUPFAM" id="SSF56672">
    <property type="entry name" value="DNA/RNA polymerases"/>
    <property type="match status" value="1"/>
</dbReference>
<dbReference type="PANTHER" id="PTHR24559">
    <property type="entry name" value="TRANSPOSON TY3-I GAG-POL POLYPROTEIN"/>
    <property type="match status" value="1"/>
</dbReference>
<keyword evidence="3" id="KW-1185">Reference proteome</keyword>
<feature type="domain" description="Reverse transcriptase" evidence="1">
    <location>
        <begin position="80"/>
        <end position="286"/>
    </location>
</feature>
<gene>
    <name evidence="2" type="ORF">LAZ67_15000238</name>
</gene>
<dbReference type="Gene3D" id="3.30.70.270">
    <property type="match status" value="1"/>
</dbReference>
<protein>
    <submittedName>
        <fullName evidence="2">K02A2.6-like</fullName>
    </submittedName>
</protein>
<sequence>MKILVAIYILFITPKQKVLMVIMSHCTPNSDKKPTTKVSDFGSHQYRGGFDFITSFGSNYDIVEKQKELNQLLKENQALFSQHETDIGRIAVQHKIHTIEHPPISCRPYRRPLAEYDEIKRQVEELIKKGLIRESQSPWAFPVVLVSKKDGSQRMCIDYRKLNAITIDDKQPLPYIQDMFDRLHNAKYFTTLDIAWGYWHVEIHPDSVEKTAFITNDGHYEFLVMPFGLKNAPSTFQRIIQHIIGNLLWNGVCNYQDDILIYSSTQVEEMLLCKTRNKIFRSYHRT</sequence>
<evidence type="ECO:0000259" key="1">
    <source>
        <dbReference type="PROSITE" id="PS50878"/>
    </source>
</evidence>
<dbReference type="PANTHER" id="PTHR24559:SF444">
    <property type="entry name" value="REVERSE TRANSCRIPTASE DOMAIN-CONTAINING PROTEIN"/>
    <property type="match status" value="1"/>
</dbReference>
<accession>A0ABY6L914</accession>
<dbReference type="InterPro" id="IPR053134">
    <property type="entry name" value="RNA-dir_DNA_polymerase"/>
</dbReference>
<dbReference type="InterPro" id="IPR043502">
    <property type="entry name" value="DNA/RNA_pol_sf"/>
</dbReference>
<dbReference type="InterPro" id="IPR000477">
    <property type="entry name" value="RT_dom"/>
</dbReference>
<dbReference type="Gene3D" id="3.10.10.10">
    <property type="entry name" value="HIV Type 1 Reverse Transcriptase, subunit A, domain 1"/>
    <property type="match status" value="1"/>
</dbReference>
<dbReference type="Pfam" id="PF00078">
    <property type="entry name" value="RVT_1"/>
    <property type="match status" value="1"/>
</dbReference>
<dbReference type="Proteomes" id="UP001235939">
    <property type="component" value="Chromosome 15"/>
</dbReference>
<organism evidence="2 3">
    <name type="scientific">Cordylochernes scorpioides</name>
    <dbReference type="NCBI Taxonomy" id="51811"/>
    <lineage>
        <taxon>Eukaryota</taxon>
        <taxon>Metazoa</taxon>
        <taxon>Ecdysozoa</taxon>
        <taxon>Arthropoda</taxon>
        <taxon>Chelicerata</taxon>
        <taxon>Arachnida</taxon>
        <taxon>Pseudoscorpiones</taxon>
        <taxon>Cheliferoidea</taxon>
        <taxon>Chernetidae</taxon>
        <taxon>Cordylochernes</taxon>
    </lineage>
</organism>
<dbReference type="InterPro" id="IPR043128">
    <property type="entry name" value="Rev_trsase/Diguanyl_cyclase"/>
</dbReference>
<dbReference type="CDD" id="cd01647">
    <property type="entry name" value="RT_LTR"/>
    <property type="match status" value="1"/>
</dbReference>
<dbReference type="PROSITE" id="PS50878">
    <property type="entry name" value="RT_POL"/>
    <property type="match status" value="1"/>
</dbReference>
<evidence type="ECO:0000313" key="3">
    <source>
        <dbReference type="Proteomes" id="UP001235939"/>
    </source>
</evidence>
<reference evidence="2 3" key="1">
    <citation type="submission" date="2022-01" db="EMBL/GenBank/DDBJ databases">
        <title>A chromosomal length assembly of Cordylochernes scorpioides.</title>
        <authorList>
            <person name="Zeh D."/>
            <person name="Zeh J."/>
        </authorList>
    </citation>
    <scope>NUCLEOTIDE SEQUENCE [LARGE SCALE GENOMIC DNA]</scope>
    <source>
        <strain evidence="2">IN4F17</strain>
        <tissue evidence="2">Whole Body</tissue>
    </source>
</reference>
<proteinExistence type="predicted"/>